<gene>
    <name evidence="2" type="ORF">CU098_008880</name>
</gene>
<dbReference type="AlphaFoldDB" id="A0A367IU42"/>
<reference evidence="2 3" key="1">
    <citation type="journal article" date="2018" name="G3 (Bethesda)">
        <title>Phylogenetic and Phylogenomic Definition of Rhizopus Species.</title>
        <authorList>
            <person name="Gryganskyi A.P."/>
            <person name="Golan J."/>
            <person name="Dolatabadi S."/>
            <person name="Mondo S."/>
            <person name="Robb S."/>
            <person name="Idnurm A."/>
            <person name="Muszewska A."/>
            <person name="Steczkiewicz K."/>
            <person name="Masonjones S."/>
            <person name="Liao H.L."/>
            <person name="Gajdeczka M.T."/>
            <person name="Anike F."/>
            <person name="Vuek A."/>
            <person name="Anishchenko I.M."/>
            <person name="Voigt K."/>
            <person name="de Hoog G.S."/>
            <person name="Smith M.E."/>
            <person name="Heitman J."/>
            <person name="Vilgalys R."/>
            <person name="Stajich J.E."/>
        </authorList>
    </citation>
    <scope>NUCLEOTIDE SEQUENCE [LARGE SCALE GENOMIC DNA]</scope>
    <source>
        <strain evidence="2 3">LSU 92-RS-03</strain>
    </source>
</reference>
<comment type="caution">
    <text evidence="2">The sequence shown here is derived from an EMBL/GenBank/DDBJ whole genome shotgun (WGS) entry which is preliminary data.</text>
</comment>
<evidence type="ECO:0000313" key="3">
    <source>
        <dbReference type="Proteomes" id="UP000253551"/>
    </source>
</evidence>
<dbReference type="EMBL" id="PJQM01005617">
    <property type="protein sequence ID" value="RCH81214.1"/>
    <property type="molecule type" value="Genomic_DNA"/>
</dbReference>
<organism evidence="2 3">
    <name type="scientific">Rhizopus stolonifer</name>
    <name type="common">Rhizopus nigricans</name>
    <dbReference type="NCBI Taxonomy" id="4846"/>
    <lineage>
        <taxon>Eukaryota</taxon>
        <taxon>Fungi</taxon>
        <taxon>Fungi incertae sedis</taxon>
        <taxon>Mucoromycota</taxon>
        <taxon>Mucoromycotina</taxon>
        <taxon>Mucoromycetes</taxon>
        <taxon>Mucorales</taxon>
        <taxon>Mucorineae</taxon>
        <taxon>Rhizopodaceae</taxon>
        <taxon>Rhizopus</taxon>
    </lineage>
</organism>
<name>A0A367IU42_RHIST</name>
<protein>
    <submittedName>
        <fullName evidence="2">Uncharacterized protein</fullName>
    </submittedName>
</protein>
<keyword evidence="3" id="KW-1185">Reference proteome</keyword>
<dbReference type="Proteomes" id="UP000253551">
    <property type="component" value="Unassembled WGS sequence"/>
</dbReference>
<dbReference type="OrthoDB" id="2443197at2759"/>
<feature type="non-terminal residue" evidence="2">
    <location>
        <position position="94"/>
    </location>
</feature>
<evidence type="ECO:0000313" key="2">
    <source>
        <dbReference type="EMBL" id="RCH81214.1"/>
    </source>
</evidence>
<feature type="region of interest" description="Disordered" evidence="1">
    <location>
        <begin position="64"/>
        <end position="94"/>
    </location>
</feature>
<evidence type="ECO:0000256" key="1">
    <source>
        <dbReference type="SAM" id="MobiDB-lite"/>
    </source>
</evidence>
<accession>A0A367IU42</accession>
<proteinExistence type="predicted"/>
<feature type="compositionally biased region" description="Basic and acidic residues" evidence="1">
    <location>
        <begin position="85"/>
        <end position="94"/>
    </location>
</feature>
<sequence>MPTMNILCFVEALNFKIPTNQATYVKDTPRYVKNIFKMLSFVDNGYIGLKVYMLVHNDYDSDGSYSDKNDNLAPPYISPQKVSQKKKEASSSER</sequence>